<accession>A0ABQ5GUC4</accession>
<organism evidence="2 3">
    <name type="scientific">Tanacetum coccineum</name>
    <dbReference type="NCBI Taxonomy" id="301880"/>
    <lineage>
        <taxon>Eukaryota</taxon>
        <taxon>Viridiplantae</taxon>
        <taxon>Streptophyta</taxon>
        <taxon>Embryophyta</taxon>
        <taxon>Tracheophyta</taxon>
        <taxon>Spermatophyta</taxon>
        <taxon>Magnoliopsida</taxon>
        <taxon>eudicotyledons</taxon>
        <taxon>Gunneridae</taxon>
        <taxon>Pentapetalae</taxon>
        <taxon>asterids</taxon>
        <taxon>campanulids</taxon>
        <taxon>Asterales</taxon>
        <taxon>Asteraceae</taxon>
        <taxon>Asteroideae</taxon>
        <taxon>Anthemideae</taxon>
        <taxon>Anthemidinae</taxon>
        <taxon>Tanacetum</taxon>
    </lineage>
</organism>
<comment type="caution">
    <text evidence="2">The sequence shown here is derived from an EMBL/GenBank/DDBJ whole genome shotgun (WGS) entry which is preliminary data.</text>
</comment>
<feature type="compositionally biased region" description="Basic and acidic residues" evidence="1">
    <location>
        <begin position="10"/>
        <end position="24"/>
    </location>
</feature>
<reference evidence="2" key="2">
    <citation type="submission" date="2022-01" db="EMBL/GenBank/DDBJ databases">
        <authorList>
            <person name="Yamashiro T."/>
            <person name="Shiraishi A."/>
            <person name="Satake H."/>
            <person name="Nakayama K."/>
        </authorList>
    </citation>
    <scope>NUCLEOTIDE SEQUENCE</scope>
</reference>
<evidence type="ECO:0000256" key="1">
    <source>
        <dbReference type="SAM" id="MobiDB-lite"/>
    </source>
</evidence>
<feature type="region of interest" description="Disordered" evidence="1">
    <location>
        <begin position="1"/>
        <end position="37"/>
    </location>
</feature>
<sequence>MIRIRLHTRIKPDLPKRRPKDTPHNGRTGHSNTTLETETIRVVRPLFQTQNIVGTEVSSVRTSFGNPSQSIRTRCQLETDGEMCMFALIVSRTKPKNIKEAMADSTWIEAMQKETFTIEID</sequence>
<feature type="compositionally biased region" description="Polar residues" evidence="1">
    <location>
        <begin position="28"/>
        <end position="37"/>
    </location>
</feature>
<keyword evidence="3" id="KW-1185">Reference proteome</keyword>
<reference evidence="2" key="1">
    <citation type="journal article" date="2022" name="Int. J. Mol. Sci.">
        <title>Draft Genome of Tanacetum Coccineum: Genomic Comparison of Closely Related Tanacetum-Family Plants.</title>
        <authorList>
            <person name="Yamashiro T."/>
            <person name="Shiraishi A."/>
            <person name="Nakayama K."/>
            <person name="Satake H."/>
        </authorList>
    </citation>
    <scope>NUCLEOTIDE SEQUENCE</scope>
</reference>
<gene>
    <name evidence="2" type="ORF">Tco_1045624</name>
</gene>
<dbReference type="Proteomes" id="UP001151760">
    <property type="component" value="Unassembled WGS sequence"/>
</dbReference>
<evidence type="ECO:0008006" key="4">
    <source>
        <dbReference type="Google" id="ProtNLM"/>
    </source>
</evidence>
<evidence type="ECO:0000313" key="2">
    <source>
        <dbReference type="EMBL" id="GJT78899.1"/>
    </source>
</evidence>
<dbReference type="EMBL" id="BQNB010018845">
    <property type="protein sequence ID" value="GJT78899.1"/>
    <property type="molecule type" value="Genomic_DNA"/>
</dbReference>
<protein>
    <recommendedName>
        <fullName evidence="4">Gag-Pol polyprotein</fullName>
    </recommendedName>
</protein>
<evidence type="ECO:0000313" key="3">
    <source>
        <dbReference type="Proteomes" id="UP001151760"/>
    </source>
</evidence>
<proteinExistence type="predicted"/>
<name>A0ABQ5GUC4_9ASTR</name>